<evidence type="ECO:0000313" key="19">
    <source>
        <dbReference type="EMBL" id="KAH8492950.1"/>
    </source>
</evidence>
<evidence type="ECO:0000256" key="6">
    <source>
        <dbReference type="ARBA" id="ARBA00022759"/>
    </source>
</evidence>
<dbReference type="PANTHER" id="PTHR23336">
    <property type="entry name" value="ZINC FINGER CW-TYPE COILED-COIL DOMAIN PROTEIN 3"/>
    <property type="match status" value="1"/>
</dbReference>
<evidence type="ECO:0000256" key="7">
    <source>
        <dbReference type="ARBA" id="ARBA00022763"/>
    </source>
</evidence>
<keyword evidence="13" id="KW-0943">RNA-mediated gene silencing</keyword>
<evidence type="ECO:0000256" key="14">
    <source>
        <dbReference type="ARBA" id="ARBA00023204"/>
    </source>
</evidence>
<dbReference type="GO" id="GO:0004519">
    <property type="term" value="F:endonuclease activity"/>
    <property type="evidence" value="ECO:0007669"/>
    <property type="project" value="UniProtKB-KW"/>
</dbReference>
<feature type="region of interest" description="Disordered" evidence="17">
    <location>
        <begin position="555"/>
        <end position="587"/>
    </location>
</feature>
<dbReference type="Pfam" id="PF13589">
    <property type="entry name" value="HATPase_c_3"/>
    <property type="match status" value="1"/>
</dbReference>
<evidence type="ECO:0000256" key="13">
    <source>
        <dbReference type="ARBA" id="ARBA00023158"/>
    </source>
</evidence>
<keyword evidence="11" id="KW-0694">RNA-binding</keyword>
<feature type="compositionally biased region" description="Polar residues" evidence="17">
    <location>
        <begin position="53"/>
        <end position="65"/>
    </location>
</feature>
<evidence type="ECO:0000256" key="17">
    <source>
        <dbReference type="SAM" id="MobiDB-lite"/>
    </source>
</evidence>
<protein>
    <recommendedName>
        <fullName evidence="18">Morc S5 domain-containing protein</fullName>
    </recommendedName>
</protein>
<feature type="coiled-coil region" evidence="16">
    <location>
        <begin position="682"/>
        <end position="716"/>
    </location>
</feature>
<keyword evidence="20" id="KW-1185">Reference proteome</keyword>
<evidence type="ECO:0000256" key="10">
    <source>
        <dbReference type="ARBA" id="ARBA00022853"/>
    </source>
</evidence>
<keyword evidence="4" id="KW-0540">Nuclease</keyword>
<dbReference type="Proteomes" id="UP000807159">
    <property type="component" value="Chromosome 12"/>
</dbReference>
<dbReference type="GO" id="GO:0031349">
    <property type="term" value="P:positive regulation of defense response"/>
    <property type="evidence" value="ECO:0007669"/>
    <property type="project" value="UniProtKB-ARBA"/>
</dbReference>
<evidence type="ECO:0000256" key="9">
    <source>
        <dbReference type="ARBA" id="ARBA00022840"/>
    </source>
</evidence>
<evidence type="ECO:0000256" key="15">
    <source>
        <dbReference type="ARBA" id="ARBA00023242"/>
    </source>
</evidence>
<dbReference type="InterPro" id="IPR045261">
    <property type="entry name" value="MORC_ATPase"/>
</dbReference>
<evidence type="ECO:0000256" key="4">
    <source>
        <dbReference type="ARBA" id="ARBA00022722"/>
    </source>
</evidence>
<keyword evidence="14" id="KW-0234">DNA repair</keyword>
<evidence type="ECO:0000256" key="8">
    <source>
        <dbReference type="ARBA" id="ARBA00022801"/>
    </source>
</evidence>
<keyword evidence="6" id="KW-0255">Endonuclease</keyword>
<evidence type="ECO:0000256" key="1">
    <source>
        <dbReference type="ARBA" id="ARBA00001936"/>
    </source>
</evidence>
<keyword evidence="8" id="KW-0378">Hydrolase</keyword>
<evidence type="ECO:0000256" key="5">
    <source>
        <dbReference type="ARBA" id="ARBA00022741"/>
    </source>
</evidence>
<gene>
    <name evidence="19" type="ORF">H0E87_022268</name>
</gene>
<dbReference type="GO" id="GO:0031047">
    <property type="term" value="P:regulatory ncRNA-mediated gene silencing"/>
    <property type="evidence" value="ECO:0007669"/>
    <property type="project" value="UniProtKB-KW"/>
</dbReference>
<evidence type="ECO:0000256" key="3">
    <source>
        <dbReference type="ARBA" id="ARBA00007845"/>
    </source>
</evidence>
<dbReference type="Gene3D" id="3.30.565.10">
    <property type="entry name" value="Histidine kinase-like ATPase, C-terminal domain"/>
    <property type="match status" value="1"/>
</dbReference>
<dbReference type="GO" id="GO:0006325">
    <property type="term" value="P:chromatin organization"/>
    <property type="evidence" value="ECO:0007669"/>
    <property type="project" value="UniProtKB-KW"/>
</dbReference>
<dbReference type="GO" id="GO:0005634">
    <property type="term" value="C:nucleus"/>
    <property type="evidence" value="ECO:0007669"/>
    <property type="project" value="UniProtKB-SubCell"/>
</dbReference>
<accession>A0A8T2XIW2</accession>
<dbReference type="Pfam" id="PF17942">
    <property type="entry name" value="Morc6_S5"/>
    <property type="match status" value="1"/>
</dbReference>
<keyword evidence="12 16" id="KW-0175">Coiled coil</keyword>
<dbReference type="AlphaFoldDB" id="A0A8T2XIW2"/>
<dbReference type="GO" id="GO:0016887">
    <property type="term" value="F:ATP hydrolysis activity"/>
    <property type="evidence" value="ECO:0007669"/>
    <property type="project" value="InterPro"/>
</dbReference>
<comment type="similarity">
    <text evidence="3">Belongs to the MORC ATPase protein family.</text>
</comment>
<proteinExistence type="inferred from homology"/>
<dbReference type="EMBL" id="JACEGQ020000012">
    <property type="protein sequence ID" value="KAH8492950.1"/>
    <property type="molecule type" value="Genomic_DNA"/>
</dbReference>
<evidence type="ECO:0000259" key="18">
    <source>
        <dbReference type="Pfam" id="PF17942"/>
    </source>
</evidence>
<name>A0A8T2XIW2_POPDE</name>
<reference evidence="19" key="1">
    <citation type="journal article" date="2021" name="J. Hered.">
        <title>Genome Assembly of Salicaceae Populus deltoides (Eastern Cottonwood) I-69 Based on Nanopore Sequencing and Hi-C Technologies.</title>
        <authorList>
            <person name="Bai S."/>
            <person name="Wu H."/>
            <person name="Zhang J."/>
            <person name="Pan Z."/>
            <person name="Zhao W."/>
            <person name="Li Z."/>
            <person name="Tong C."/>
        </authorList>
    </citation>
    <scope>NUCLEOTIDE SEQUENCE</scope>
    <source>
        <tissue evidence="19">Leaf</tissue>
    </source>
</reference>
<evidence type="ECO:0000256" key="16">
    <source>
        <dbReference type="SAM" id="Coils"/>
    </source>
</evidence>
<keyword evidence="15" id="KW-0539">Nucleus</keyword>
<dbReference type="FunFam" id="3.30.565.10:FF:000075">
    <property type="entry name" value="MORC family CW-type zinc finger protein 4"/>
    <property type="match status" value="1"/>
</dbReference>
<keyword evidence="10" id="KW-0156">Chromatin regulator</keyword>
<feature type="region of interest" description="Disordered" evidence="17">
    <location>
        <begin position="20"/>
        <end position="71"/>
    </location>
</feature>
<comment type="subcellular location">
    <subcellularLocation>
        <location evidence="2">Nucleus</location>
    </subcellularLocation>
</comment>
<organism evidence="19 20">
    <name type="scientific">Populus deltoides</name>
    <name type="common">Eastern poplar</name>
    <name type="synonym">Eastern cottonwood</name>
    <dbReference type="NCBI Taxonomy" id="3696"/>
    <lineage>
        <taxon>Eukaryota</taxon>
        <taxon>Viridiplantae</taxon>
        <taxon>Streptophyta</taxon>
        <taxon>Embryophyta</taxon>
        <taxon>Tracheophyta</taxon>
        <taxon>Spermatophyta</taxon>
        <taxon>Magnoliopsida</taxon>
        <taxon>eudicotyledons</taxon>
        <taxon>Gunneridae</taxon>
        <taxon>Pentapetalae</taxon>
        <taxon>rosids</taxon>
        <taxon>fabids</taxon>
        <taxon>Malpighiales</taxon>
        <taxon>Salicaceae</taxon>
        <taxon>Saliceae</taxon>
        <taxon>Populus</taxon>
    </lineage>
</organism>
<evidence type="ECO:0000256" key="12">
    <source>
        <dbReference type="ARBA" id="ARBA00023054"/>
    </source>
</evidence>
<comment type="caution">
    <text evidence="19">The sequence shown here is derived from an EMBL/GenBank/DDBJ whole genome shotgun (WGS) entry which is preliminary data.</text>
</comment>
<dbReference type="PANTHER" id="PTHR23336:SF44">
    <property type="entry name" value="PROTEIN MICRORCHIDIA 6"/>
    <property type="match status" value="1"/>
</dbReference>
<dbReference type="GO" id="GO:0003723">
    <property type="term" value="F:RNA binding"/>
    <property type="evidence" value="ECO:0007669"/>
    <property type="project" value="UniProtKB-KW"/>
</dbReference>
<dbReference type="InterPro" id="IPR036890">
    <property type="entry name" value="HATPase_C_sf"/>
</dbReference>
<keyword evidence="9" id="KW-0067">ATP-binding</keyword>
<feature type="domain" description="Morc S5" evidence="18">
    <location>
        <begin position="399"/>
        <end position="537"/>
    </location>
</feature>
<keyword evidence="7" id="KW-0227">DNA damage</keyword>
<dbReference type="InterPro" id="IPR041006">
    <property type="entry name" value="Morc_S5"/>
</dbReference>
<evidence type="ECO:0000256" key="11">
    <source>
        <dbReference type="ARBA" id="ARBA00022884"/>
    </source>
</evidence>
<dbReference type="SUPFAM" id="SSF55874">
    <property type="entry name" value="ATPase domain of HSP90 chaperone/DNA topoisomerase II/histidine kinase"/>
    <property type="match status" value="1"/>
</dbReference>
<comment type="cofactor">
    <cofactor evidence="1">
        <name>Mn(2+)</name>
        <dbReference type="ChEBI" id="CHEBI:29035"/>
    </cofactor>
</comment>
<sequence length="731" mass="82388">MVGLEKVDLKAIKLEKGYVGEGVQEENRRKAQQAEVRKSGTQSKRQESEETRSLNALSTGQSNSIVLEDGQPPVDDSGISFASTICPAPLCRQFWKAGNYDDGLNSETTLQNGKSYLHVHPMFLHSNATSHKWAFGAIAELIDNAVDEIQNGATFVIVDKTLNPRDQSPALLIQDNGGGMDPEAIRRCMSFGFSDKKSKAAIGQYGNGFKTSTMRLGADVIVFSCHLGDRVMTQSIGLLSYTFLTQTGHDRIVVPMVDYELNTITGNMEIAHRYDKEYFMSNLSMLLQWSPYSTEAELLKQFDDIGSHGTKVIIYNLWFSDDGNVELDFDTDPEVGTSFSLFVVAFSSKLYYILLSLPVSCFVVAWLQDIRIAGDVKKVQANPAWRTVNEQHIANRLHYSLRAYLSILYLKIPETFTIVLRGQFVEHRNLVLDLKFQEFIVYRPQTGGCKEAEVLTTIGFLKEAPHVTAHGFNIYHKNRLILPFWPVVSYADSRGRGVVGVLEANFVEPTHNKQDFERTSLFQKLEGRLKEMTWEYWDYHCGLIGYQVKKKLPLIEPPQDSSPDMPNGGKTKPVTLNHGMPNGGKTKPVTLNHGMPNGGKTKPVTLNQNHHSVSVKAASAAGLSSKRKEHGDLNKFERMKRQAGTRADAHNLEIQSLSTANQLMDKETMNLIQENKKLHAKCLEHKKRREDLDLKVRQLRRELGDVQQEYDRLMVELTSLDTVKEEERVRT</sequence>
<dbReference type="GO" id="GO:0006281">
    <property type="term" value="P:DNA repair"/>
    <property type="evidence" value="ECO:0007669"/>
    <property type="project" value="UniProtKB-KW"/>
</dbReference>
<dbReference type="GO" id="GO:0005524">
    <property type="term" value="F:ATP binding"/>
    <property type="evidence" value="ECO:0007669"/>
    <property type="project" value="UniProtKB-KW"/>
</dbReference>
<keyword evidence="5" id="KW-0547">Nucleotide-binding</keyword>
<evidence type="ECO:0000313" key="20">
    <source>
        <dbReference type="Proteomes" id="UP000807159"/>
    </source>
</evidence>
<evidence type="ECO:0000256" key="2">
    <source>
        <dbReference type="ARBA" id="ARBA00004123"/>
    </source>
</evidence>